<keyword evidence="3" id="KW-0547">Nucleotide-binding</keyword>
<accession>A0A9Q3VVK4</accession>
<dbReference type="AlphaFoldDB" id="A0A9Q3VVK4"/>
<dbReference type="InterPro" id="IPR003594">
    <property type="entry name" value="HATPase_dom"/>
</dbReference>
<name>A0A9Q3VVK4_9ACTN</name>
<evidence type="ECO:0000313" key="3">
    <source>
        <dbReference type="EMBL" id="MCD9879241.1"/>
    </source>
</evidence>
<dbReference type="PANTHER" id="PTHR35526">
    <property type="entry name" value="ANTI-SIGMA-F FACTOR RSBW-RELATED"/>
    <property type="match status" value="1"/>
</dbReference>
<evidence type="ECO:0000259" key="2">
    <source>
        <dbReference type="Pfam" id="PF13581"/>
    </source>
</evidence>
<feature type="domain" description="Histidine kinase/HSP90-like ATPase" evidence="2">
    <location>
        <begin position="77"/>
        <end position="177"/>
    </location>
</feature>
<organism evidence="3 4">
    <name type="scientific">Streptomyces guryensis</name>
    <dbReference type="NCBI Taxonomy" id="2886947"/>
    <lineage>
        <taxon>Bacteria</taxon>
        <taxon>Bacillati</taxon>
        <taxon>Actinomycetota</taxon>
        <taxon>Actinomycetes</taxon>
        <taxon>Kitasatosporales</taxon>
        <taxon>Streptomycetaceae</taxon>
        <taxon>Streptomyces</taxon>
    </lineage>
</organism>
<keyword evidence="1" id="KW-0418">Kinase</keyword>
<evidence type="ECO:0000256" key="1">
    <source>
        <dbReference type="ARBA" id="ARBA00022527"/>
    </source>
</evidence>
<keyword evidence="1" id="KW-0808">Transferase</keyword>
<dbReference type="GO" id="GO:0004674">
    <property type="term" value="F:protein serine/threonine kinase activity"/>
    <property type="evidence" value="ECO:0007669"/>
    <property type="project" value="UniProtKB-KW"/>
</dbReference>
<dbReference type="Pfam" id="PF13581">
    <property type="entry name" value="HATPase_c_2"/>
    <property type="match status" value="1"/>
</dbReference>
<dbReference type="Proteomes" id="UP001108029">
    <property type="component" value="Unassembled WGS sequence"/>
</dbReference>
<dbReference type="GO" id="GO:0005524">
    <property type="term" value="F:ATP binding"/>
    <property type="evidence" value="ECO:0007669"/>
    <property type="project" value="UniProtKB-KW"/>
</dbReference>
<keyword evidence="1" id="KW-0723">Serine/threonine-protein kinase</keyword>
<keyword evidence="4" id="KW-1185">Reference proteome</keyword>
<gene>
    <name evidence="3" type="ORF">LJ657_37705</name>
</gene>
<dbReference type="PANTHER" id="PTHR35526:SF3">
    <property type="entry name" value="ANTI-SIGMA-F FACTOR RSBW"/>
    <property type="match status" value="1"/>
</dbReference>
<dbReference type="InterPro" id="IPR050267">
    <property type="entry name" value="Anti-sigma-factor_SerPK"/>
</dbReference>
<protein>
    <submittedName>
        <fullName evidence="3">ATP-binding protein</fullName>
    </submittedName>
</protein>
<keyword evidence="3" id="KW-0067">ATP-binding</keyword>
<dbReference type="InterPro" id="IPR036890">
    <property type="entry name" value="HATPase_C_sf"/>
</dbReference>
<dbReference type="CDD" id="cd16936">
    <property type="entry name" value="HATPase_RsbW-like"/>
    <property type="match status" value="1"/>
</dbReference>
<comment type="caution">
    <text evidence="3">The sequence shown here is derived from an EMBL/GenBank/DDBJ whole genome shotgun (WGS) entry which is preliminary data.</text>
</comment>
<proteinExistence type="predicted"/>
<dbReference type="EMBL" id="JAJSBI010000027">
    <property type="protein sequence ID" value="MCD9879241.1"/>
    <property type="molecule type" value="Genomic_DNA"/>
</dbReference>
<dbReference type="RefSeq" id="WP_232653705.1">
    <property type="nucleotide sequence ID" value="NZ_JAJSBI010000027.1"/>
</dbReference>
<dbReference type="Gene3D" id="3.30.565.10">
    <property type="entry name" value="Histidine kinase-like ATPase, C-terminal domain"/>
    <property type="match status" value="1"/>
</dbReference>
<evidence type="ECO:0000313" key="4">
    <source>
        <dbReference type="Proteomes" id="UP001108029"/>
    </source>
</evidence>
<sequence length="182" mass="19504">MSAEQVAEPVNPLRVEATWQWLCQAVDQVGRPGPGLSLPLVPSSEDGPGPADCSVLVVPPIAQSAHIARDFTRTTLVDRATDERVQDVAVTVSELVSNALRYGRAADGGAELQPALWLAYWDRWSCAVCAVTDDSDLVPVAMEADELAESGRGLQVISVLSDAWGWNPRVGGGKVVWALFRL</sequence>
<reference evidence="3" key="1">
    <citation type="submission" date="2021-12" db="EMBL/GenBank/DDBJ databases">
        <authorList>
            <person name="Lee J.-H."/>
            <person name="Kim S.-B."/>
        </authorList>
    </citation>
    <scope>NUCLEOTIDE SEQUENCE</scope>
    <source>
        <strain evidence="3">NR30</strain>
    </source>
</reference>